<organism evidence="1 2">
    <name type="scientific">Bradyrhizobium diazoefficiens</name>
    <dbReference type="NCBI Taxonomy" id="1355477"/>
    <lineage>
        <taxon>Bacteria</taxon>
        <taxon>Pseudomonadati</taxon>
        <taxon>Pseudomonadota</taxon>
        <taxon>Alphaproteobacteria</taxon>
        <taxon>Hyphomicrobiales</taxon>
        <taxon>Nitrobacteraceae</taxon>
        <taxon>Bradyrhizobium</taxon>
    </lineage>
</organism>
<dbReference type="Proteomes" id="UP000063308">
    <property type="component" value="Chromosome"/>
</dbReference>
<dbReference type="EMBL" id="AP014685">
    <property type="protein sequence ID" value="BAR57094.1"/>
    <property type="molecule type" value="Genomic_DNA"/>
</dbReference>
<accession>A0A0E4BQ15</accession>
<evidence type="ECO:0000313" key="1">
    <source>
        <dbReference type="EMBL" id="BAR57094.1"/>
    </source>
</evidence>
<sequence>MEFQTAFRKTFSDRHHHGSSLAFSPAMNDRIVCVSLEAKMRERALHP</sequence>
<gene>
    <name evidence="1" type="ORF">NK6_3922</name>
</gene>
<evidence type="ECO:0000313" key="2">
    <source>
        <dbReference type="Proteomes" id="UP000063308"/>
    </source>
</evidence>
<dbReference type="AlphaFoldDB" id="A0A0E4BQ15"/>
<protein>
    <submittedName>
        <fullName evidence="1">Uncharacterized protein</fullName>
    </submittedName>
</protein>
<proteinExistence type="predicted"/>
<reference evidence="1 2" key="1">
    <citation type="submission" date="2014-11" db="EMBL/GenBank/DDBJ databases">
        <title>Symbiosis island explosion on the genome of extra-slow-growing strains of soybean bradyrhizobia with massive insertion sequences.</title>
        <authorList>
            <person name="Iida T."/>
            <person name="Minamisawa K."/>
        </authorList>
    </citation>
    <scope>NUCLEOTIDE SEQUENCE [LARGE SCALE GENOMIC DNA]</scope>
    <source>
        <strain evidence="1 2">NK6</strain>
    </source>
</reference>
<name>A0A0E4BQ15_9BRAD</name>